<gene>
    <name evidence="2" type="ORF">RWD45_13640</name>
</gene>
<dbReference type="EMBL" id="JAWDIQ010000002">
    <property type="protein sequence ID" value="MDY0409428.1"/>
    <property type="molecule type" value="Genomic_DNA"/>
</dbReference>
<keyword evidence="3" id="KW-1185">Reference proteome</keyword>
<feature type="domain" description="DUF1659" evidence="1">
    <location>
        <begin position="3"/>
        <end position="71"/>
    </location>
</feature>
<sequence length="73" mass="8145">MAVASMTSSVIRLNFYHGDDFETGKPIYKGKNFAVKQEATPDQLLQLAKAISGLQQHTLYNVERTDKSDIKEG</sequence>
<reference evidence="2 3" key="1">
    <citation type="submission" date="2023-10" db="EMBL/GenBank/DDBJ databases">
        <title>Virgibacillus soli CC-YMP-6 genome.</title>
        <authorList>
            <person name="Miliotis G."/>
            <person name="Sengupta P."/>
            <person name="Hameed A."/>
            <person name="Chuvochina M."/>
            <person name="Mcdonagh F."/>
            <person name="Simpson A.C."/>
            <person name="Singh N.K."/>
            <person name="Rekha P.D."/>
            <person name="Raman K."/>
            <person name="Hugenholtz P."/>
            <person name="Venkateswaran K."/>
        </authorList>
    </citation>
    <scope>NUCLEOTIDE SEQUENCE [LARGE SCALE GENOMIC DNA]</scope>
    <source>
        <strain evidence="2 3">CC-YMP-6</strain>
    </source>
</reference>
<evidence type="ECO:0000313" key="2">
    <source>
        <dbReference type="EMBL" id="MDY0409428.1"/>
    </source>
</evidence>
<comment type="caution">
    <text evidence="2">The sequence shown here is derived from an EMBL/GenBank/DDBJ whole genome shotgun (WGS) entry which is preliminary data.</text>
</comment>
<protein>
    <submittedName>
        <fullName evidence="2">DUF1659 domain-containing protein</fullName>
    </submittedName>
</protein>
<evidence type="ECO:0000313" key="3">
    <source>
        <dbReference type="Proteomes" id="UP001275315"/>
    </source>
</evidence>
<dbReference type="InterPro" id="IPR012454">
    <property type="entry name" value="DUF1659"/>
</dbReference>
<name>A0ABU5CSS4_9BACI</name>
<dbReference type="RefSeq" id="WP_320380219.1">
    <property type="nucleotide sequence ID" value="NZ_JAWDIQ010000002.1"/>
</dbReference>
<accession>A0ABU5CSS4</accession>
<dbReference type="Proteomes" id="UP001275315">
    <property type="component" value="Unassembled WGS sequence"/>
</dbReference>
<organism evidence="2 3">
    <name type="scientific">Paracerasibacillus soli</name>
    <dbReference type="NCBI Taxonomy" id="480284"/>
    <lineage>
        <taxon>Bacteria</taxon>
        <taxon>Bacillati</taxon>
        <taxon>Bacillota</taxon>
        <taxon>Bacilli</taxon>
        <taxon>Bacillales</taxon>
        <taxon>Bacillaceae</taxon>
        <taxon>Paracerasibacillus</taxon>
    </lineage>
</organism>
<evidence type="ECO:0000259" key="1">
    <source>
        <dbReference type="Pfam" id="PF07872"/>
    </source>
</evidence>
<proteinExistence type="predicted"/>
<dbReference type="Pfam" id="PF07872">
    <property type="entry name" value="DUF1659"/>
    <property type="match status" value="1"/>
</dbReference>